<dbReference type="EMBL" id="KE504147">
    <property type="protein sequence ID" value="EPT00638.1"/>
    <property type="molecule type" value="Genomic_DNA"/>
</dbReference>
<feature type="compositionally biased region" description="Acidic residues" evidence="1">
    <location>
        <begin position="1022"/>
        <end position="1048"/>
    </location>
</feature>
<sequence length="1048" mass="117096">MTRILTKIYCATGPIPHTPPPRYNTVHQGDILPSIRTPHGTPSKSRKRAAETENEDLDREPTDSSSRQPLATFSPSGRKPAKRPRTKGLTICDRLDVCLTAIIEQADWSFTEFLYYAFRVKDELGNRIRQHSRRHALCMRHFLQGTSSEINFTPAMLADQMLHHPYGVHQAEKFKHEGDLMYSTTVCWGEIKSVRPGLSSWAAQTVMKQLVREADEAEIVREHQPLTWAYALAIAERPQTRVAGSSTATASVALHAVTSLDFSRTNRANLLPLATGLLHFAMSAPVDLIHYQARIGAMPSYNTIYAYLEKLAEEEAHFIREHANNPCTARVIWADNVQGYHLLRDTRLGRQSQLISGIAATYVEGVDFEVDAFDLARKRELLAENKRAHLTIEQLFDFIDREHEDVVGTLHFLRTLVEHIPELAQYKAKVSELFRTRASKQQVPLHKSRVRSMASSGKKETILTELKQAILDFLKQAGQTREAHLLRLILIGGDGLTYEQLLLLKNFLGFELGNAIDSLDIIEPILALWHTGWTEACRIFETHWGPFLNRDESTLGHSAGKMGKKTPTNLSKVDYKEGMEILSTVLDARILDCFRVHWDVPDLTSHFARLAEAKSLPSFAELEQVAQCLYRAYATSRGYEWALHAQSDRDRKSQVAPPSDAAGSPPSRVRVSSWEQTVPIGRSWNPAQAESVSASRTAASCPQPEQVANEAFAGDRVLARSIAFMRDAVKLREFVYATCEGDVGRVYEVLKSMVFTFAGSTHSKYTAYLLEMITNLELESTPALRHAILSNLVVNLTGEAGAFQPGDLMQEYFNRILEAVVEKKGGDYGDHFIRTVISPNLHHFASLLNELKSGVGLQRRSGRHSAPSMKPEFKILADIYRHSELHLRRRGREYTGTNTEDVDDFRKGYEKLRDGRLKKWIDESLFLRRVRVSIAPASTDTAGSRTGAGTATFGAGDQDDDAESGDEGDGELEGELQGEQPRRSLAAARVRDGELTFESLDVEAAEIDQLLNGPLELLGEHDSDDGSDLEDVEEGVVSGDDSESGNEE</sequence>
<feature type="region of interest" description="Disordered" evidence="1">
    <location>
        <begin position="1015"/>
        <end position="1048"/>
    </location>
</feature>
<organism evidence="3 4">
    <name type="scientific">Fomitopsis schrenkii</name>
    <name type="common">Brown rot fungus</name>
    <dbReference type="NCBI Taxonomy" id="2126942"/>
    <lineage>
        <taxon>Eukaryota</taxon>
        <taxon>Fungi</taxon>
        <taxon>Dikarya</taxon>
        <taxon>Basidiomycota</taxon>
        <taxon>Agaricomycotina</taxon>
        <taxon>Agaricomycetes</taxon>
        <taxon>Polyporales</taxon>
        <taxon>Fomitopsis</taxon>
    </lineage>
</organism>
<evidence type="ECO:0000313" key="3">
    <source>
        <dbReference type="EMBL" id="EPT00638.1"/>
    </source>
</evidence>
<feature type="compositionally biased region" description="Low complexity" evidence="1">
    <location>
        <begin position="939"/>
        <end position="956"/>
    </location>
</feature>
<keyword evidence="4" id="KW-1185">Reference proteome</keyword>
<feature type="compositionally biased region" description="Acidic residues" evidence="1">
    <location>
        <begin position="957"/>
        <end position="976"/>
    </location>
</feature>
<dbReference type="InterPro" id="IPR046496">
    <property type="entry name" value="DUF6589"/>
</dbReference>
<dbReference type="HOGENOM" id="CLU_006728_0_0_1"/>
<name>S8E7H5_FOMSC</name>
<feature type="region of interest" description="Disordered" evidence="1">
    <location>
        <begin position="938"/>
        <end position="986"/>
    </location>
</feature>
<dbReference type="Pfam" id="PF20231">
    <property type="entry name" value="DUF6589"/>
    <property type="match status" value="1"/>
</dbReference>
<gene>
    <name evidence="3" type="ORF">FOMPIDRAFT_51717</name>
</gene>
<evidence type="ECO:0000313" key="4">
    <source>
        <dbReference type="Proteomes" id="UP000015241"/>
    </source>
</evidence>
<feature type="compositionally biased region" description="Polar residues" evidence="1">
    <location>
        <begin position="63"/>
        <end position="75"/>
    </location>
</feature>
<dbReference type="OrthoDB" id="2801423at2759"/>
<feature type="compositionally biased region" description="Low complexity" evidence="1">
    <location>
        <begin position="656"/>
        <end position="667"/>
    </location>
</feature>
<dbReference type="InParanoid" id="S8E7H5"/>
<dbReference type="STRING" id="743788.S8E7H5"/>
<reference evidence="3 4" key="1">
    <citation type="journal article" date="2012" name="Science">
        <title>The Paleozoic origin of enzymatic lignin decomposition reconstructed from 31 fungal genomes.</title>
        <authorList>
            <person name="Floudas D."/>
            <person name="Binder M."/>
            <person name="Riley R."/>
            <person name="Barry K."/>
            <person name="Blanchette R.A."/>
            <person name="Henrissat B."/>
            <person name="Martinez A.T."/>
            <person name="Otillar R."/>
            <person name="Spatafora J.W."/>
            <person name="Yadav J.S."/>
            <person name="Aerts A."/>
            <person name="Benoit I."/>
            <person name="Boyd A."/>
            <person name="Carlson A."/>
            <person name="Copeland A."/>
            <person name="Coutinho P.M."/>
            <person name="de Vries R.P."/>
            <person name="Ferreira P."/>
            <person name="Findley K."/>
            <person name="Foster B."/>
            <person name="Gaskell J."/>
            <person name="Glotzer D."/>
            <person name="Gorecki P."/>
            <person name="Heitman J."/>
            <person name="Hesse C."/>
            <person name="Hori C."/>
            <person name="Igarashi K."/>
            <person name="Jurgens J.A."/>
            <person name="Kallen N."/>
            <person name="Kersten P."/>
            <person name="Kohler A."/>
            <person name="Kuees U."/>
            <person name="Kumar T.K.A."/>
            <person name="Kuo A."/>
            <person name="LaButti K."/>
            <person name="Larrondo L.F."/>
            <person name="Lindquist E."/>
            <person name="Ling A."/>
            <person name="Lombard V."/>
            <person name="Lucas S."/>
            <person name="Lundell T."/>
            <person name="Martin R."/>
            <person name="McLaughlin D.J."/>
            <person name="Morgenstern I."/>
            <person name="Morin E."/>
            <person name="Murat C."/>
            <person name="Nagy L.G."/>
            <person name="Nolan M."/>
            <person name="Ohm R.A."/>
            <person name="Patyshakuliyeva A."/>
            <person name="Rokas A."/>
            <person name="Ruiz-Duenas F.J."/>
            <person name="Sabat G."/>
            <person name="Salamov A."/>
            <person name="Samejima M."/>
            <person name="Schmutz J."/>
            <person name="Slot J.C."/>
            <person name="St John F."/>
            <person name="Stenlid J."/>
            <person name="Sun H."/>
            <person name="Sun S."/>
            <person name="Syed K."/>
            <person name="Tsang A."/>
            <person name="Wiebenga A."/>
            <person name="Young D."/>
            <person name="Pisabarro A."/>
            <person name="Eastwood D.C."/>
            <person name="Martin F."/>
            <person name="Cullen D."/>
            <person name="Grigoriev I.V."/>
            <person name="Hibbett D.S."/>
        </authorList>
    </citation>
    <scope>NUCLEOTIDE SEQUENCE</scope>
    <source>
        <strain evidence="4">FP-58527</strain>
    </source>
</reference>
<proteinExistence type="predicted"/>
<feature type="region of interest" description="Disordered" evidence="1">
    <location>
        <begin position="648"/>
        <end position="669"/>
    </location>
</feature>
<protein>
    <recommendedName>
        <fullName evidence="2">DUF6589 domain-containing protein</fullName>
    </recommendedName>
</protein>
<dbReference type="Proteomes" id="UP000015241">
    <property type="component" value="Unassembled WGS sequence"/>
</dbReference>
<evidence type="ECO:0000256" key="1">
    <source>
        <dbReference type="SAM" id="MobiDB-lite"/>
    </source>
</evidence>
<dbReference type="AlphaFoldDB" id="S8E7H5"/>
<dbReference type="eggNOG" id="ENOG502SJ72">
    <property type="taxonomic scope" value="Eukaryota"/>
</dbReference>
<accession>S8E7H5</accession>
<feature type="region of interest" description="Disordered" evidence="1">
    <location>
        <begin position="16"/>
        <end position="85"/>
    </location>
</feature>
<evidence type="ECO:0000259" key="2">
    <source>
        <dbReference type="Pfam" id="PF20231"/>
    </source>
</evidence>
<feature type="domain" description="DUF6589" evidence="2">
    <location>
        <begin position="385"/>
        <end position="864"/>
    </location>
</feature>